<evidence type="ECO:0000256" key="1">
    <source>
        <dbReference type="SAM" id="MobiDB-lite"/>
    </source>
</evidence>
<dbReference type="Proteomes" id="UP000252023">
    <property type="component" value="Chromosome"/>
</dbReference>
<dbReference type="KEGG" id="pars:DRW48_14075"/>
<accession>A0A344PMQ3</accession>
<sequence>MTREPRQPQSSASRPDKDTRRAEALRANLHRRKAQARARSAQGTDASDPDASREQAPDREG</sequence>
<name>A0A344PMQ3_9RHOB</name>
<organism evidence="2 3">
    <name type="scientific">Paracoccus suum</name>
    <dbReference type="NCBI Taxonomy" id="2259340"/>
    <lineage>
        <taxon>Bacteria</taxon>
        <taxon>Pseudomonadati</taxon>
        <taxon>Pseudomonadota</taxon>
        <taxon>Alphaproteobacteria</taxon>
        <taxon>Rhodobacterales</taxon>
        <taxon>Paracoccaceae</taxon>
        <taxon>Paracoccus</taxon>
    </lineage>
</organism>
<proteinExistence type="predicted"/>
<dbReference type="EMBL" id="CP030918">
    <property type="protein sequence ID" value="AXC50658.1"/>
    <property type="molecule type" value="Genomic_DNA"/>
</dbReference>
<evidence type="ECO:0000313" key="2">
    <source>
        <dbReference type="EMBL" id="AXC50658.1"/>
    </source>
</evidence>
<feature type="compositionally biased region" description="Basic and acidic residues" evidence="1">
    <location>
        <begin position="50"/>
        <end position="61"/>
    </location>
</feature>
<feature type="region of interest" description="Disordered" evidence="1">
    <location>
        <begin position="1"/>
        <end position="61"/>
    </location>
</feature>
<reference evidence="3" key="1">
    <citation type="submission" date="2018-07" db="EMBL/GenBank/DDBJ databases">
        <title>Genome sequencing of Paracoccus sp. SC2-6.</title>
        <authorList>
            <person name="Heo J."/>
            <person name="Kim S.-J."/>
            <person name="Kwon S.-W."/>
        </authorList>
    </citation>
    <scope>NUCLEOTIDE SEQUENCE [LARGE SCALE GENOMIC DNA]</scope>
    <source>
        <strain evidence="3">SC2-6</strain>
    </source>
</reference>
<evidence type="ECO:0000313" key="3">
    <source>
        <dbReference type="Proteomes" id="UP000252023"/>
    </source>
</evidence>
<feature type="compositionally biased region" description="Basic and acidic residues" evidence="1">
    <location>
        <begin position="14"/>
        <end position="24"/>
    </location>
</feature>
<dbReference type="AlphaFoldDB" id="A0A344PMQ3"/>
<gene>
    <name evidence="2" type="ORF">DRW48_14075</name>
</gene>
<keyword evidence="3" id="KW-1185">Reference proteome</keyword>
<protein>
    <submittedName>
        <fullName evidence="2">Uncharacterized protein</fullName>
    </submittedName>
</protein>